<feature type="region of interest" description="Disordered" evidence="1">
    <location>
        <begin position="116"/>
        <end position="189"/>
    </location>
</feature>
<feature type="compositionally biased region" description="Polar residues" evidence="1">
    <location>
        <begin position="209"/>
        <end position="219"/>
    </location>
</feature>
<dbReference type="Proteomes" id="UP001310890">
    <property type="component" value="Unassembled WGS sequence"/>
</dbReference>
<dbReference type="EMBL" id="JAVRRL010000109">
    <property type="protein sequence ID" value="KAK5107712.1"/>
    <property type="molecule type" value="Genomic_DNA"/>
</dbReference>
<proteinExistence type="predicted"/>
<feature type="compositionally biased region" description="Basic and acidic residues" evidence="1">
    <location>
        <begin position="180"/>
        <end position="189"/>
    </location>
</feature>
<sequence length="359" mass="38512">MSQQQGLIQPEAQGQTTLAQAETMWTTQKELDKAAKSARAAISMAALARSKGIDVQDDADLLRVQNYESLKPAAAAARSLVSVAPAANGTTASDTPISSSGGVGAFQDAISTILRDGDTEVHNSPRKALTTRSADTTDFPAKPKTKARKSEPELKKKGIATKVSRTKRSSANGPFPEPKVMSEGKKRVAEDPEVITGAKMRAGELSKALANNQQSTTATKIRRASPETSSRDAIKELSVPPKPEITVAHLQNAEKYMDMIDELMQRFVADEQDAEGRCDDDGKVGGDLFQSSLGFLDNAYTVLNEIATLNKDSARLSARKPANARKGARAWTPESLMKAIERSKVPKKFLKAMTGPAVM</sequence>
<evidence type="ECO:0000256" key="1">
    <source>
        <dbReference type="SAM" id="MobiDB-lite"/>
    </source>
</evidence>
<name>A0AAN7TCR1_9PEZI</name>
<accession>A0AAN7TCR1</accession>
<reference evidence="2" key="1">
    <citation type="submission" date="2023-08" db="EMBL/GenBank/DDBJ databases">
        <title>Black Yeasts Isolated from many extreme environments.</title>
        <authorList>
            <person name="Coleine C."/>
            <person name="Stajich J.E."/>
            <person name="Selbmann L."/>
        </authorList>
    </citation>
    <scope>NUCLEOTIDE SEQUENCE</scope>
    <source>
        <strain evidence="2">CCFEE 5401</strain>
    </source>
</reference>
<organism evidence="2 3">
    <name type="scientific">Meristemomyces frigidus</name>
    <dbReference type="NCBI Taxonomy" id="1508187"/>
    <lineage>
        <taxon>Eukaryota</taxon>
        <taxon>Fungi</taxon>
        <taxon>Dikarya</taxon>
        <taxon>Ascomycota</taxon>
        <taxon>Pezizomycotina</taxon>
        <taxon>Dothideomycetes</taxon>
        <taxon>Dothideomycetidae</taxon>
        <taxon>Mycosphaerellales</taxon>
        <taxon>Teratosphaeriaceae</taxon>
        <taxon>Meristemomyces</taxon>
    </lineage>
</organism>
<comment type="caution">
    <text evidence="2">The sequence shown here is derived from an EMBL/GenBank/DDBJ whole genome shotgun (WGS) entry which is preliminary data.</text>
</comment>
<gene>
    <name evidence="2" type="ORF">LTR62_000734</name>
</gene>
<protein>
    <submittedName>
        <fullName evidence="2">Uncharacterized protein</fullName>
    </submittedName>
</protein>
<feature type="region of interest" description="Disordered" evidence="1">
    <location>
        <begin position="208"/>
        <end position="233"/>
    </location>
</feature>
<evidence type="ECO:0000313" key="3">
    <source>
        <dbReference type="Proteomes" id="UP001310890"/>
    </source>
</evidence>
<dbReference type="AlphaFoldDB" id="A0AAN7TCR1"/>
<evidence type="ECO:0000313" key="2">
    <source>
        <dbReference type="EMBL" id="KAK5107712.1"/>
    </source>
</evidence>